<dbReference type="Gene3D" id="3.40.140.10">
    <property type="entry name" value="Cytidine Deaminase, domain 2"/>
    <property type="match status" value="1"/>
</dbReference>
<evidence type="ECO:0000313" key="2">
    <source>
        <dbReference type="EMBL" id="KAJ1609683.1"/>
    </source>
</evidence>
<dbReference type="OrthoDB" id="25498at2759"/>
<proteinExistence type="predicted"/>
<protein>
    <submittedName>
        <fullName evidence="2">EIF3-p47</fullName>
    </submittedName>
</protein>
<dbReference type="GO" id="GO:0071541">
    <property type="term" value="C:eukaryotic translation initiation factor 3 complex, eIF3m"/>
    <property type="evidence" value="ECO:0007669"/>
    <property type="project" value="TreeGrafter"/>
</dbReference>
<gene>
    <name evidence="2" type="ORF">OJ253_1435</name>
</gene>
<accession>A0A9D5DHP4</accession>
<dbReference type="EMBL" id="JAPCXC010000031">
    <property type="protein sequence ID" value="KAJ1609683.1"/>
    <property type="molecule type" value="Genomic_DNA"/>
</dbReference>
<organism evidence="2">
    <name type="scientific">Cryptosporidium canis</name>
    <dbReference type="NCBI Taxonomy" id="195482"/>
    <lineage>
        <taxon>Eukaryota</taxon>
        <taxon>Sar</taxon>
        <taxon>Alveolata</taxon>
        <taxon>Apicomplexa</taxon>
        <taxon>Conoidasida</taxon>
        <taxon>Coccidia</taxon>
        <taxon>Eucoccidiorida</taxon>
        <taxon>Eimeriorina</taxon>
        <taxon>Cryptosporidiidae</taxon>
        <taxon>Cryptosporidium</taxon>
    </lineage>
</organism>
<dbReference type="Proteomes" id="UP001067231">
    <property type="component" value="Unassembled WGS sequence"/>
</dbReference>
<dbReference type="PANTHER" id="PTHR10540">
    <property type="entry name" value="EUKARYOTIC TRANSLATION INITIATION FACTOR 3 SUBUNIT F-RELATED"/>
    <property type="match status" value="1"/>
</dbReference>
<dbReference type="Pfam" id="PF01398">
    <property type="entry name" value="JAB"/>
    <property type="match status" value="1"/>
</dbReference>
<dbReference type="InterPro" id="IPR000555">
    <property type="entry name" value="JAMM/MPN+_dom"/>
</dbReference>
<dbReference type="PANTHER" id="PTHR10540:SF6">
    <property type="entry name" value="EUKARYOTIC TRANSLATION INITIATION FACTOR 3 SUBUNIT F"/>
    <property type="match status" value="1"/>
</dbReference>
<sequence length="349" mass="38851">MSVYGGQGSIICESDGFLVSHLSDASLTFDSLSRPTVQSCRVNPLVILSILDSHLRRQSGHQYVIGTLLGYINEGGNVIVTDSFVDRHSFTEDGMLSIMIDTHETMFELKQKINSRLQVIGWYSTCSRVDSVSCAVNNWFKSDVGSSKFQQTPLLPDPIHIVVDPSFSSGKLSINGYIQVQSTWTNSIVSVFRPIPLDIVASPCERLHISRILRPLMERHHLNAAGIPPRSLPRTIMGPEDELCTVLPLNNSSYTLQSGDVSQLIAKLLLLIQRCQSHVRKVLSGEAPMDPMIGRQMDYAIHSIYDFEYNIYNIIKNNSTQDALIIGCLTELTRVQLSLSEKLQSLVIT</sequence>
<feature type="domain" description="MPN" evidence="1">
    <location>
        <begin position="40"/>
        <end position="183"/>
    </location>
</feature>
<dbReference type="GO" id="GO:0031369">
    <property type="term" value="F:translation initiation factor binding"/>
    <property type="evidence" value="ECO:0007669"/>
    <property type="project" value="TreeGrafter"/>
</dbReference>
<dbReference type="Pfam" id="PF13012">
    <property type="entry name" value="MitMem_reg"/>
    <property type="match status" value="1"/>
</dbReference>
<dbReference type="InterPro" id="IPR024969">
    <property type="entry name" value="EIF3F/CSN6-like_C"/>
</dbReference>
<comment type="caution">
    <text evidence="2">The sequence shown here is derived from an EMBL/GenBank/DDBJ whole genome shotgun (WGS) entry which is preliminary data.</text>
</comment>
<dbReference type="SMART" id="SM00232">
    <property type="entry name" value="JAB_MPN"/>
    <property type="match status" value="1"/>
</dbReference>
<dbReference type="InterPro" id="IPR037518">
    <property type="entry name" value="MPN"/>
</dbReference>
<dbReference type="GO" id="GO:0003743">
    <property type="term" value="F:translation initiation factor activity"/>
    <property type="evidence" value="ECO:0007669"/>
    <property type="project" value="TreeGrafter"/>
</dbReference>
<dbReference type="GO" id="GO:0008237">
    <property type="term" value="F:metallopeptidase activity"/>
    <property type="evidence" value="ECO:0007669"/>
    <property type="project" value="InterPro"/>
</dbReference>
<dbReference type="PROSITE" id="PS50249">
    <property type="entry name" value="MPN"/>
    <property type="match status" value="1"/>
</dbReference>
<reference evidence="2" key="1">
    <citation type="submission" date="2022-10" db="EMBL/GenBank/DDBJ databases">
        <title>Adaptive evolution leads to modifications in subtelomeric GC content in a zoonotic Cryptosporidium species.</title>
        <authorList>
            <person name="Li J."/>
            <person name="Feng Y."/>
            <person name="Xiao L."/>
        </authorList>
    </citation>
    <scope>NUCLEOTIDE SEQUENCE</scope>
    <source>
        <strain evidence="2">33844</strain>
    </source>
</reference>
<evidence type="ECO:0000259" key="1">
    <source>
        <dbReference type="PROSITE" id="PS50249"/>
    </source>
</evidence>
<name>A0A9D5DHP4_9CRYT</name>
<dbReference type="AlphaFoldDB" id="A0A9D5DHP4"/>